<evidence type="ECO:0000256" key="6">
    <source>
        <dbReference type="SAM" id="MobiDB-lite"/>
    </source>
</evidence>
<organism evidence="8 9">
    <name type="scientific">Rhizophagus irregularis (strain DAOM 181602 / DAOM 197198 / MUCL 43194)</name>
    <name type="common">Arbuscular mycorrhizal fungus</name>
    <name type="synonym">Glomus intraradices</name>
    <dbReference type="NCBI Taxonomy" id="747089"/>
    <lineage>
        <taxon>Eukaryota</taxon>
        <taxon>Fungi</taxon>
        <taxon>Fungi incertae sedis</taxon>
        <taxon>Mucoromycota</taxon>
        <taxon>Glomeromycotina</taxon>
        <taxon>Glomeromycetes</taxon>
        <taxon>Glomerales</taxon>
        <taxon>Glomeraceae</taxon>
        <taxon>Rhizophagus</taxon>
    </lineage>
</organism>
<sequence length="230" mass="25643">MSESLNINPPSLNELKKSKSANSLSCNLGPKVLVVEDNAVNRMILVTFLKKRGIRLDEAENGAIRVEKFKKALDDYGEYPNRKGFDIPFTQKNRILQRRVSINSQNNSFSITSLLLKPKISIKYLNQQQNSKHHLFTIPSPIPSSPSFPIIENNTINTITKRSHSLTGLASEEDKDLAFESEVDGFLTKPVSLKMLEKVLKKWSEKKEQSSENSSVGSSNSSNSSSEGST</sequence>
<dbReference type="InterPro" id="IPR011006">
    <property type="entry name" value="CheY-like_superfamily"/>
</dbReference>
<evidence type="ECO:0000259" key="7">
    <source>
        <dbReference type="PROSITE" id="PS50110"/>
    </source>
</evidence>
<evidence type="ECO:0000256" key="1">
    <source>
        <dbReference type="ARBA" id="ARBA00000085"/>
    </source>
</evidence>
<protein>
    <recommendedName>
        <fullName evidence="2">histidine kinase</fullName>
        <ecNumber evidence="2">2.7.13.3</ecNumber>
    </recommendedName>
</protein>
<evidence type="ECO:0000256" key="5">
    <source>
        <dbReference type="PROSITE-ProRule" id="PRU00169"/>
    </source>
</evidence>
<evidence type="ECO:0000256" key="2">
    <source>
        <dbReference type="ARBA" id="ARBA00012438"/>
    </source>
</evidence>
<dbReference type="GO" id="GO:0009927">
    <property type="term" value="F:histidine phosphotransfer kinase activity"/>
    <property type="evidence" value="ECO:0007669"/>
    <property type="project" value="TreeGrafter"/>
</dbReference>
<keyword evidence="9" id="KW-1185">Reference proteome</keyword>
<evidence type="ECO:0000313" key="9">
    <source>
        <dbReference type="Proteomes" id="UP000018888"/>
    </source>
</evidence>
<evidence type="ECO:0000313" key="8">
    <source>
        <dbReference type="EMBL" id="POG57697.1"/>
    </source>
</evidence>
<dbReference type="Gene3D" id="3.40.50.2300">
    <property type="match status" value="2"/>
</dbReference>
<comment type="caution">
    <text evidence="8">The sequence shown here is derived from an EMBL/GenBank/DDBJ whole genome shotgun (WGS) entry which is preliminary data.</text>
</comment>
<reference evidence="8 9" key="2">
    <citation type="journal article" date="2018" name="New Phytol.">
        <title>High intraspecific genome diversity in the model arbuscular mycorrhizal symbiont Rhizophagus irregularis.</title>
        <authorList>
            <person name="Chen E.C.H."/>
            <person name="Morin E."/>
            <person name="Beaudet D."/>
            <person name="Noel J."/>
            <person name="Yildirir G."/>
            <person name="Ndikumana S."/>
            <person name="Charron P."/>
            <person name="St-Onge C."/>
            <person name="Giorgi J."/>
            <person name="Kruger M."/>
            <person name="Marton T."/>
            <person name="Ropars J."/>
            <person name="Grigoriev I.V."/>
            <person name="Hainaut M."/>
            <person name="Henrissat B."/>
            <person name="Roux C."/>
            <person name="Martin F."/>
            <person name="Corradi N."/>
        </authorList>
    </citation>
    <scope>NUCLEOTIDE SEQUENCE [LARGE SCALE GENOMIC DNA]</scope>
    <source>
        <strain evidence="8 9">DAOM 197198</strain>
    </source>
</reference>
<feature type="compositionally biased region" description="Low complexity" evidence="6">
    <location>
        <begin position="211"/>
        <end position="230"/>
    </location>
</feature>
<dbReference type="AlphaFoldDB" id="A0A2P4NX42"/>
<comment type="caution">
    <text evidence="5">Lacks conserved residue(s) required for the propagation of feature annotation.</text>
</comment>
<keyword evidence="3" id="KW-0808">Transferase</keyword>
<dbReference type="GO" id="GO:0000155">
    <property type="term" value="F:phosphorelay sensor kinase activity"/>
    <property type="evidence" value="ECO:0007669"/>
    <property type="project" value="TreeGrafter"/>
</dbReference>
<accession>A0A2P4NX42</accession>
<name>A0A2P4NX42_RHIID</name>
<dbReference type="VEuPathDB" id="FungiDB:RhiirFUN_017725"/>
<dbReference type="GO" id="GO:0005886">
    <property type="term" value="C:plasma membrane"/>
    <property type="evidence" value="ECO:0007669"/>
    <property type="project" value="TreeGrafter"/>
</dbReference>
<evidence type="ECO:0000256" key="4">
    <source>
        <dbReference type="ARBA" id="ARBA00022777"/>
    </source>
</evidence>
<dbReference type="EC" id="2.7.13.3" evidence="2"/>
<dbReference type="PANTHER" id="PTHR43047">
    <property type="entry name" value="TWO-COMPONENT HISTIDINE PROTEIN KINASE"/>
    <property type="match status" value="1"/>
</dbReference>
<dbReference type="PANTHER" id="PTHR43047:SF72">
    <property type="entry name" value="OSMOSENSING HISTIDINE PROTEIN KINASE SLN1"/>
    <property type="match status" value="1"/>
</dbReference>
<dbReference type="EMBL" id="AUPC02000635">
    <property type="protein sequence ID" value="POG57697.1"/>
    <property type="molecule type" value="Genomic_DNA"/>
</dbReference>
<proteinExistence type="predicted"/>
<dbReference type="InterPro" id="IPR001789">
    <property type="entry name" value="Sig_transdc_resp-reg_receiver"/>
</dbReference>
<dbReference type="SUPFAM" id="SSF52172">
    <property type="entry name" value="CheY-like"/>
    <property type="match status" value="2"/>
</dbReference>
<keyword evidence="4" id="KW-0418">Kinase</keyword>
<evidence type="ECO:0000256" key="3">
    <source>
        <dbReference type="ARBA" id="ARBA00022679"/>
    </source>
</evidence>
<dbReference type="Proteomes" id="UP000018888">
    <property type="component" value="Unassembled WGS sequence"/>
</dbReference>
<comment type="catalytic activity">
    <reaction evidence="1">
        <text>ATP + protein L-histidine = ADP + protein N-phospho-L-histidine.</text>
        <dbReference type="EC" id="2.7.13.3"/>
    </reaction>
</comment>
<feature type="region of interest" description="Disordered" evidence="6">
    <location>
        <begin position="204"/>
        <end position="230"/>
    </location>
</feature>
<gene>
    <name evidence="8" type="ORF">GLOIN_2v1791424</name>
</gene>
<dbReference type="PROSITE" id="PS50110">
    <property type="entry name" value="RESPONSE_REGULATORY"/>
    <property type="match status" value="1"/>
</dbReference>
<dbReference type="SMART" id="SM00448">
    <property type="entry name" value="REC"/>
    <property type="match status" value="1"/>
</dbReference>
<feature type="domain" description="Response regulatory" evidence="7">
    <location>
        <begin position="31"/>
        <end position="204"/>
    </location>
</feature>
<reference evidence="8 9" key="1">
    <citation type="journal article" date="2013" name="Proc. Natl. Acad. Sci. U.S.A.">
        <title>Genome of an arbuscular mycorrhizal fungus provides insight into the oldest plant symbiosis.</title>
        <authorList>
            <person name="Tisserant E."/>
            <person name="Malbreil M."/>
            <person name="Kuo A."/>
            <person name="Kohler A."/>
            <person name="Symeonidi A."/>
            <person name="Balestrini R."/>
            <person name="Charron P."/>
            <person name="Duensing N."/>
            <person name="Frei Dit Frey N."/>
            <person name="Gianinazzi-Pearson V."/>
            <person name="Gilbert L.B."/>
            <person name="Handa Y."/>
            <person name="Herr J.R."/>
            <person name="Hijri M."/>
            <person name="Koul R."/>
            <person name="Kawaguchi M."/>
            <person name="Krajinski F."/>
            <person name="Lammers P.J."/>
            <person name="Masclaux F.G."/>
            <person name="Murat C."/>
            <person name="Morin E."/>
            <person name="Ndikumana S."/>
            <person name="Pagni M."/>
            <person name="Petitpierre D."/>
            <person name="Requena N."/>
            <person name="Rosikiewicz P."/>
            <person name="Riley R."/>
            <person name="Saito K."/>
            <person name="San Clemente H."/>
            <person name="Shapiro H."/>
            <person name="van Tuinen D."/>
            <person name="Becard G."/>
            <person name="Bonfante P."/>
            <person name="Paszkowski U."/>
            <person name="Shachar-Hill Y.Y."/>
            <person name="Tuskan G.A."/>
            <person name="Young P.W."/>
            <person name="Sanders I.R."/>
            <person name="Henrissat B."/>
            <person name="Rensing S.A."/>
            <person name="Grigoriev I.V."/>
            <person name="Corradi N."/>
            <person name="Roux C."/>
            <person name="Martin F."/>
        </authorList>
    </citation>
    <scope>NUCLEOTIDE SEQUENCE [LARGE SCALE GENOMIC DNA]</scope>
    <source>
        <strain evidence="8 9">DAOM 197198</strain>
    </source>
</reference>